<organism evidence="2 3">
    <name type="scientific">Staphylococcus americanisciuri</name>
    <dbReference type="NCBI Taxonomy" id="2973940"/>
    <lineage>
        <taxon>Bacteria</taxon>
        <taxon>Bacillati</taxon>
        <taxon>Bacillota</taxon>
        <taxon>Bacilli</taxon>
        <taxon>Bacillales</taxon>
        <taxon>Staphylococcaceae</taxon>
        <taxon>Staphylococcus</taxon>
    </lineage>
</organism>
<gene>
    <name evidence="2" type="ORF">NXS11_03210</name>
</gene>
<keyword evidence="1" id="KW-1133">Transmembrane helix</keyword>
<keyword evidence="1" id="KW-0472">Membrane</keyword>
<keyword evidence="1" id="KW-0812">Transmembrane</keyword>
<reference evidence="2 3" key="1">
    <citation type="journal article" date="2023" name="Int. J. Syst. Evol. Microbiol.">
        <title>Streptococcus sciuri sp. nov., Staphylococcus marylandisciuri sp. nov. and Staphylococcus americanisciuri sp. nov., isolated from faeces of eastern grey squirrel (Sciurus carolinensis).</title>
        <authorList>
            <person name="Volokhov D.V."/>
            <person name="Zagorodnyaya T.A."/>
            <person name="Furtak V.A."/>
            <person name="Nattanmai G."/>
            <person name="Randall L."/>
            <person name="Jose S."/>
            <person name="Gao Y."/>
            <person name="Eisenberg T."/>
            <person name="Delmonte P."/>
            <person name="Blom J."/>
            <person name="Mitchell K.K."/>
        </authorList>
    </citation>
    <scope>NUCLEOTIDE SEQUENCE [LARGE SCALE GENOMIC DNA]</scope>
    <source>
        <strain evidence="2 3">GRT3</strain>
    </source>
</reference>
<protein>
    <submittedName>
        <fullName evidence="2">Uncharacterized protein</fullName>
    </submittedName>
</protein>
<feature type="transmembrane region" description="Helical" evidence="1">
    <location>
        <begin position="77"/>
        <end position="103"/>
    </location>
</feature>
<evidence type="ECO:0000313" key="3">
    <source>
        <dbReference type="Proteomes" id="UP001205609"/>
    </source>
</evidence>
<feature type="transmembrane region" description="Helical" evidence="1">
    <location>
        <begin position="198"/>
        <end position="216"/>
    </location>
</feature>
<evidence type="ECO:0000313" key="2">
    <source>
        <dbReference type="EMBL" id="MCS4485899.1"/>
    </source>
</evidence>
<sequence length="265" mass="31342">MVNDLIQEDIIVHAIKVIIGPLCVFVIGKMFEKLVSSDLDYTSNIITISIIIITIYCFIAYFYYFSIKESIISKDDYIQILGFCSAGLVVMVLAIMIMSRIIIFKYAINRFYMYKWEDEEHYNIVFKGYNNLIKEALTVSSLGYWNDSLKKEKVRNRVIRRDYSQMNYRFYKDRYLSVIVMERKYIVKAWFKINGLKFSIFSVLSPVLFVAYLVVYKNSDNLYFILIMLIVINSYSLIVQALKLARFNKKNLEEKKKILRIVNES</sequence>
<dbReference type="EMBL" id="JANUXY010000002">
    <property type="protein sequence ID" value="MCS4485899.1"/>
    <property type="molecule type" value="Genomic_DNA"/>
</dbReference>
<proteinExistence type="predicted"/>
<evidence type="ECO:0000256" key="1">
    <source>
        <dbReference type="SAM" id="Phobius"/>
    </source>
</evidence>
<dbReference type="RefSeq" id="WP_259198586.1">
    <property type="nucleotide sequence ID" value="NZ_JANUXY010000002.1"/>
</dbReference>
<feature type="transmembrane region" description="Helical" evidence="1">
    <location>
        <begin position="43"/>
        <end position="65"/>
    </location>
</feature>
<feature type="transmembrane region" description="Helical" evidence="1">
    <location>
        <begin position="222"/>
        <end position="242"/>
    </location>
</feature>
<keyword evidence="3" id="KW-1185">Reference proteome</keyword>
<accession>A0ABT2F0D0</accession>
<feature type="transmembrane region" description="Helical" evidence="1">
    <location>
        <begin position="12"/>
        <end position="31"/>
    </location>
</feature>
<dbReference type="Proteomes" id="UP001205609">
    <property type="component" value="Unassembled WGS sequence"/>
</dbReference>
<comment type="caution">
    <text evidence="2">The sequence shown here is derived from an EMBL/GenBank/DDBJ whole genome shotgun (WGS) entry which is preliminary data.</text>
</comment>
<name>A0ABT2F0D0_9STAP</name>